<dbReference type="EMBL" id="JAIWYP010000006">
    <property type="protein sequence ID" value="KAH3813544.1"/>
    <property type="molecule type" value="Genomic_DNA"/>
</dbReference>
<accession>A0A9D4JKF6</accession>
<sequence>MNCNGNRTLIVMTLTCDDRVHDEHASLSHHGLTVILNWSRWNEYLAFVMTSHQMKHDCSGNVCELTVCFRIYFPSHCRRLPLIPYQVTDEALNGQISWIYHLWSAFPGVCVLTVCHYCLFLSHYHSRLEKPSCLTDDASNDQKSWNDSPFAAFPLAT</sequence>
<dbReference type="Proteomes" id="UP000828390">
    <property type="component" value="Unassembled WGS sequence"/>
</dbReference>
<reference evidence="1" key="2">
    <citation type="submission" date="2020-11" db="EMBL/GenBank/DDBJ databases">
        <authorList>
            <person name="McCartney M.A."/>
            <person name="Auch B."/>
            <person name="Kono T."/>
            <person name="Mallez S."/>
            <person name="Becker A."/>
            <person name="Gohl D.M."/>
            <person name="Silverstein K.A.T."/>
            <person name="Koren S."/>
            <person name="Bechman K.B."/>
            <person name="Herman A."/>
            <person name="Abrahante J.E."/>
            <person name="Garbe J."/>
        </authorList>
    </citation>
    <scope>NUCLEOTIDE SEQUENCE</scope>
    <source>
        <strain evidence="1">Duluth1</strain>
        <tissue evidence="1">Whole animal</tissue>
    </source>
</reference>
<protein>
    <submittedName>
        <fullName evidence="1">Uncharacterized protein</fullName>
    </submittedName>
</protein>
<gene>
    <name evidence="1" type="ORF">DPMN_142005</name>
</gene>
<organism evidence="1 2">
    <name type="scientific">Dreissena polymorpha</name>
    <name type="common">Zebra mussel</name>
    <name type="synonym">Mytilus polymorpha</name>
    <dbReference type="NCBI Taxonomy" id="45954"/>
    <lineage>
        <taxon>Eukaryota</taxon>
        <taxon>Metazoa</taxon>
        <taxon>Spiralia</taxon>
        <taxon>Lophotrochozoa</taxon>
        <taxon>Mollusca</taxon>
        <taxon>Bivalvia</taxon>
        <taxon>Autobranchia</taxon>
        <taxon>Heteroconchia</taxon>
        <taxon>Euheterodonta</taxon>
        <taxon>Imparidentia</taxon>
        <taxon>Neoheterodontei</taxon>
        <taxon>Myida</taxon>
        <taxon>Dreissenoidea</taxon>
        <taxon>Dreissenidae</taxon>
        <taxon>Dreissena</taxon>
    </lineage>
</organism>
<proteinExistence type="predicted"/>
<evidence type="ECO:0000313" key="2">
    <source>
        <dbReference type="Proteomes" id="UP000828390"/>
    </source>
</evidence>
<comment type="caution">
    <text evidence="1">The sequence shown here is derived from an EMBL/GenBank/DDBJ whole genome shotgun (WGS) entry which is preliminary data.</text>
</comment>
<evidence type="ECO:0000313" key="1">
    <source>
        <dbReference type="EMBL" id="KAH3813544.1"/>
    </source>
</evidence>
<dbReference type="AlphaFoldDB" id="A0A9D4JKF6"/>
<reference evidence="1" key="1">
    <citation type="journal article" date="2019" name="bioRxiv">
        <title>The Genome of the Zebra Mussel, Dreissena polymorpha: A Resource for Invasive Species Research.</title>
        <authorList>
            <person name="McCartney M.A."/>
            <person name="Auch B."/>
            <person name="Kono T."/>
            <person name="Mallez S."/>
            <person name="Zhang Y."/>
            <person name="Obille A."/>
            <person name="Becker A."/>
            <person name="Abrahante J.E."/>
            <person name="Garbe J."/>
            <person name="Badalamenti J.P."/>
            <person name="Herman A."/>
            <person name="Mangelson H."/>
            <person name="Liachko I."/>
            <person name="Sullivan S."/>
            <person name="Sone E.D."/>
            <person name="Koren S."/>
            <person name="Silverstein K.A.T."/>
            <person name="Beckman K.B."/>
            <person name="Gohl D.M."/>
        </authorList>
    </citation>
    <scope>NUCLEOTIDE SEQUENCE</scope>
    <source>
        <strain evidence="1">Duluth1</strain>
        <tissue evidence="1">Whole animal</tissue>
    </source>
</reference>
<keyword evidence="2" id="KW-1185">Reference proteome</keyword>
<name>A0A9D4JKF6_DREPO</name>